<name>F0NZL1_WEEVC</name>
<evidence type="ECO:0000313" key="12">
    <source>
        <dbReference type="Proteomes" id="UP000008641"/>
    </source>
</evidence>
<dbReference type="eggNOG" id="COG0037">
    <property type="taxonomic scope" value="Bacteria"/>
</dbReference>
<proteinExistence type="inferred from homology"/>
<evidence type="ECO:0000256" key="3">
    <source>
        <dbReference type="ARBA" id="ARBA00022598"/>
    </source>
</evidence>
<comment type="catalytic activity">
    <reaction evidence="7 8">
        <text>cytidine(34) in tRNA(Ile2) + L-lysine + ATP = lysidine(34) in tRNA(Ile2) + AMP + diphosphate + H(+)</text>
        <dbReference type="Rhea" id="RHEA:43744"/>
        <dbReference type="Rhea" id="RHEA-COMP:10625"/>
        <dbReference type="Rhea" id="RHEA-COMP:10670"/>
        <dbReference type="ChEBI" id="CHEBI:15378"/>
        <dbReference type="ChEBI" id="CHEBI:30616"/>
        <dbReference type="ChEBI" id="CHEBI:32551"/>
        <dbReference type="ChEBI" id="CHEBI:33019"/>
        <dbReference type="ChEBI" id="CHEBI:82748"/>
        <dbReference type="ChEBI" id="CHEBI:83665"/>
        <dbReference type="ChEBI" id="CHEBI:456215"/>
        <dbReference type="EC" id="6.3.4.19"/>
    </reaction>
</comment>
<dbReference type="SUPFAM" id="SSF56037">
    <property type="entry name" value="PheT/TilS domain"/>
    <property type="match status" value="1"/>
</dbReference>
<protein>
    <recommendedName>
        <fullName evidence="8">tRNA(Ile)-lysidine synthase</fullName>
        <ecNumber evidence="8">6.3.4.19</ecNumber>
    </recommendedName>
    <alternativeName>
        <fullName evidence="8">tRNA(Ile)-2-lysyl-cytidine synthase</fullName>
    </alternativeName>
    <alternativeName>
        <fullName evidence="8">tRNA(Ile)-lysidine synthetase</fullName>
    </alternativeName>
</protein>
<evidence type="ECO:0000256" key="5">
    <source>
        <dbReference type="ARBA" id="ARBA00022741"/>
    </source>
</evidence>
<reference evidence="12" key="2">
    <citation type="journal article" date="2011" name="Stand. Genomic Sci.">
        <title>Complete genome sequence of Weeksella virosa type strain (9751T).</title>
        <authorList>
            <person name="Lang E."/>
            <person name="Teshima H."/>
            <person name="Lucas S."/>
            <person name="Lapidus A."/>
            <person name="Hammon N."/>
            <person name="Deshpande S."/>
            <person name="Nolan M."/>
            <person name="Cheng J."/>
            <person name="Pitluck S."/>
            <person name="Liolios K."/>
            <person name="Pagani I."/>
            <person name="Mikhailova N."/>
            <person name="Ivanova N."/>
            <person name="Mavromatis K."/>
            <person name="Pati A."/>
            <person name="Tapia R."/>
            <person name="Han C."/>
            <person name="Goodwin L."/>
            <person name="Chen A."/>
            <person name="Palaniappan K."/>
            <person name="Land M."/>
            <person name="Hauser L."/>
            <person name="Chang Y."/>
            <person name="Jeffries C."/>
            <person name="Brambilla E."/>
            <person name="Kopitz M."/>
            <person name="Rohde M."/>
            <person name="Goker M."/>
            <person name="Tindall B."/>
            <person name="Detter J."/>
            <person name="Woyke T."/>
            <person name="Bristow J."/>
            <person name="Eisen J."/>
            <person name="Markowitz V."/>
            <person name="Hugenholtz P."/>
            <person name="Klenk H."/>
            <person name="Kyrpides N."/>
        </authorList>
    </citation>
    <scope>NUCLEOTIDE SEQUENCE [LARGE SCALE GENOMIC DNA]</scope>
    <source>
        <strain evidence="12">ATCC 43766 / DSM 16922 / JCM 21250 / NBRC 16016 / NCTC 11634 / CL345/78</strain>
    </source>
</reference>
<dbReference type="KEGG" id="wvi:Weevi_1661"/>
<evidence type="ECO:0000256" key="6">
    <source>
        <dbReference type="ARBA" id="ARBA00022840"/>
    </source>
</evidence>
<evidence type="ECO:0000256" key="9">
    <source>
        <dbReference type="SAM" id="Phobius"/>
    </source>
</evidence>
<dbReference type="OrthoDB" id="9807403at2"/>
<sequence>MNLKTEIQNRIENNQLGKAKFLLTISGGVDSMVLFHIFRQLSYTFSVAHCNFQLRGNDSDLDEKLVVDTCTKNKIPFFVEKFDVKEYQSTGNYSIEMACRNLRYEWFNKLLITHKFDYLVMAHHLNDQLETLLINLSRGSGSKGLMAMEEISNKIFRPLLTFSKKEIVDYAMQEKIIWREDLTNQENDFIRNQIRNQITPLLEEIHPQFLKNVNKSLAILAEENQLIENYLQTKKKELFRQEKEYEVVKINSLEKLSPINTHLHYFFSPFGFSVNEIRKLLIASTGAEMQSETHRILKNRNFLLIKKKENKKNDLYVIHSIENSYYCPNLFFQKTKRHPTHADETLDYDKIKFPLVFRPIEEGDVFFPLGMKGKKKVSKFLKDEKLSKFDKEKVRVLVDNQQQILWVYPLRIDERYKITQETINFLNIKIC</sequence>
<dbReference type="GO" id="GO:0032267">
    <property type="term" value="F:tRNA(Ile)-lysidine synthase activity"/>
    <property type="evidence" value="ECO:0007669"/>
    <property type="project" value="UniProtKB-EC"/>
</dbReference>
<dbReference type="GO" id="GO:0006400">
    <property type="term" value="P:tRNA modification"/>
    <property type="evidence" value="ECO:0007669"/>
    <property type="project" value="UniProtKB-UniRule"/>
</dbReference>
<keyword evidence="5 8" id="KW-0547">Nucleotide-binding</keyword>
<comment type="domain">
    <text evidence="8">The N-terminal region contains the highly conserved SGGXDS motif, predicted to be a P-loop motif involved in ATP binding.</text>
</comment>
<dbReference type="Proteomes" id="UP000008641">
    <property type="component" value="Chromosome"/>
</dbReference>
<dbReference type="InterPro" id="IPR012094">
    <property type="entry name" value="tRNA_Ile_lys_synt"/>
</dbReference>
<dbReference type="SMART" id="SM00977">
    <property type="entry name" value="TilS_C"/>
    <property type="match status" value="1"/>
</dbReference>
<dbReference type="Gene3D" id="3.40.50.620">
    <property type="entry name" value="HUPs"/>
    <property type="match status" value="1"/>
</dbReference>
<dbReference type="HAMAP" id="MF_01161">
    <property type="entry name" value="tRNA_Ile_lys_synt"/>
    <property type="match status" value="1"/>
</dbReference>
<feature type="binding site" evidence="8">
    <location>
        <begin position="26"/>
        <end position="31"/>
    </location>
    <ligand>
        <name>ATP</name>
        <dbReference type="ChEBI" id="CHEBI:30616"/>
    </ligand>
</feature>
<comment type="function">
    <text evidence="8">Ligates lysine onto the cytidine present at position 34 of the AUA codon-specific tRNA(Ile) that contains the anticodon CAU, in an ATP-dependent manner. Cytidine is converted to lysidine, thus changing the amino acid specificity of the tRNA from methionine to isoleucine.</text>
</comment>
<keyword evidence="9" id="KW-0812">Transmembrane</keyword>
<reference evidence="11 12" key="1">
    <citation type="journal article" date="2011" name="Stand. Genomic Sci.">
        <title>Complete genome sequence of Weeksella virosa type strain (9751).</title>
        <authorList>
            <person name="Lang E."/>
            <person name="Teshima H."/>
            <person name="Lucas S."/>
            <person name="Lapidus A."/>
            <person name="Hammon N."/>
            <person name="Deshpande S."/>
            <person name="Nolan M."/>
            <person name="Cheng J.F."/>
            <person name="Pitluck S."/>
            <person name="Liolios K."/>
            <person name="Pagani I."/>
            <person name="Mikhailova N."/>
            <person name="Ivanova N."/>
            <person name="Mavromatis K."/>
            <person name="Pati A."/>
            <person name="Tapia R."/>
            <person name="Han C."/>
            <person name="Goodwin L."/>
            <person name="Chen A."/>
            <person name="Palaniappan K."/>
            <person name="Land M."/>
            <person name="Hauser L."/>
            <person name="Chang Y.J."/>
            <person name="Jeffries C.D."/>
            <person name="Brambilla E.M."/>
            <person name="Kopitz M."/>
            <person name="Rohde M."/>
            <person name="Goker M."/>
            <person name="Tindall B.J."/>
            <person name="Detter J.C."/>
            <person name="Woyke T."/>
            <person name="Bristow J."/>
            <person name="Eisen J.A."/>
            <person name="Markowitz V."/>
            <person name="Hugenholtz P."/>
            <person name="Klenk H.P."/>
            <person name="Kyrpides N.C."/>
        </authorList>
    </citation>
    <scope>NUCLEOTIDE SEQUENCE [LARGE SCALE GENOMIC DNA]</scope>
    <source>
        <strain evidence="12">ATCC 43766 / DSM 16922 / JCM 21250 / NBRC 16016 / NCTC 11634 / CL345/78</strain>
    </source>
</reference>
<keyword evidence="2 8" id="KW-0963">Cytoplasm</keyword>
<dbReference type="AlphaFoldDB" id="F0NZL1"/>
<dbReference type="PANTHER" id="PTHR43033:SF1">
    <property type="entry name" value="TRNA(ILE)-LYSIDINE SYNTHASE-RELATED"/>
    <property type="match status" value="1"/>
</dbReference>
<dbReference type="InterPro" id="IPR011063">
    <property type="entry name" value="TilS/TtcA_N"/>
</dbReference>
<accession>F0NZL1</accession>
<keyword evidence="6 8" id="KW-0067">ATP-binding</keyword>
<dbReference type="SUPFAM" id="SSF52402">
    <property type="entry name" value="Adenine nucleotide alpha hydrolases-like"/>
    <property type="match status" value="1"/>
</dbReference>
<dbReference type="STRING" id="865938.Weevi_1661"/>
<feature type="domain" description="Lysidine-tRNA(Ile) synthetase C-terminal" evidence="10">
    <location>
        <begin position="355"/>
        <end position="425"/>
    </location>
</feature>
<dbReference type="NCBIfam" id="TIGR02432">
    <property type="entry name" value="lysidine_TilS_N"/>
    <property type="match status" value="1"/>
</dbReference>
<evidence type="ECO:0000256" key="7">
    <source>
        <dbReference type="ARBA" id="ARBA00048539"/>
    </source>
</evidence>
<evidence type="ECO:0000256" key="8">
    <source>
        <dbReference type="HAMAP-Rule" id="MF_01161"/>
    </source>
</evidence>
<evidence type="ECO:0000313" key="11">
    <source>
        <dbReference type="EMBL" id="ADX68358.1"/>
    </source>
</evidence>
<dbReference type="HOGENOM" id="CLU_018869_0_1_10"/>
<evidence type="ECO:0000256" key="4">
    <source>
        <dbReference type="ARBA" id="ARBA00022694"/>
    </source>
</evidence>
<dbReference type="GO" id="GO:0005737">
    <property type="term" value="C:cytoplasm"/>
    <property type="evidence" value="ECO:0007669"/>
    <property type="project" value="UniProtKB-SubCell"/>
</dbReference>
<evidence type="ECO:0000256" key="2">
    <source>
        <dbReference type="ARBA" id="ARBA00022490"/>
    </source>
</evidence>
<evidence type="ECO:0000259" key="10">
    <source>
        <dbReference type="SMART" id="SM00977"/>
    </source>
</evidence>
<organism evidence="11 12">
    <name type="scientific">Weeksella virosa (strain ATCC 43766 / DSM 16922 / JCM 21250 / CCUG 30538 / CDC 9751 / IAM 14551 / NBRC 16016 / NCTC 11634 / CL345/78)</name>
    <dbReference type="NCBI Taxonomy" id="865938"/>
    <lineage>
        <taxon>Bacteria</taxon>
        <taxon>Pseudomonadati</taxon>
        <taxon>Bacteroidota</taxon>
        <taxon>Flavobacteriia</taxon>
        <taxon>Flavobacteriales</taxon>
        <taxon>Weeksellaceae</taxon>
        <taxon>Weeksella</taxon>
    </lineage>
</organism>
<keyword evidence="3 8" id="KW-0436">Ligase</keyword>
<dbReference type="InterPro" id="IPR012795">
    <property type="entry name" value="tRNA_Ile_lys_synt_N"/>
</dbReference>
<dbReference type="GO" id="GO:0005524">
    <property type="term" value="F:ATP binding"/>
    <property type="evidence" value="ECO:0007669"/>
    <property type="project" value="UniProtKB-UniRule"/>
</dbReference>
<dbReference type="CDD" id="cd01992">
    <property type="entry name" value="TilS_N"/>
    <property type="match status" value="1"/>
</dbReference>
<keyword evidence="4 8" id="KW-0819">tRNA processing</keyword>
<gene>
    <name evidence="8" type="primary">tilS</name>
    <name evidence="11" type="ordered locus">Weevi_1661</name>
</gene>
<keyword evidence="9" id="KW-1133">Transmembrane helix</keyword>
<comment type="subcellular location">
    <subcellularLocation>
        <location evidence="1 8">Cytoplasm</location>
    </subcellularLocation>
</comment>
<dbReference type="InterPro" id="IPR012796">
    <property type="entry name" value="Lysidine-tRNA-synth_C"/>
</dbReference>
<evidence type="ECO:0000256" key="1">
    <source>
        <dbReference type="ARBA" id="ARBA00004496"/>
    </source>
</evidence>
<dbReference type="InterPro" id="IPR014729">
    <property type="entry name" value="Rossmann-like_a/b/a_fold"/>
</dbReference>
<dbReference type="EC" id="6.3.4.19" evidence="8"/>
<feature type="transmembrane region" description="Helical" evidence="9">
    <location>
        <begin position="21"/>
        <end position="38"/>
    </location>
</feature>
<dbReference type="EMBL" id="CP002455">
    <property type="protein sequence ID" value="ADX68358.1"/>
    <property type="molecule type" value="Genomic_DNA"/>
</dbReference>
<keyword evidence="12" id="KW-1185">Reference proteome</keyword>
<dbReference type="Pfam" id="PF01171">
    <property type="entry name" value="ATP_bind_3"/>
    <property type="match status" value="1"/>
</dbReference>
<comment type="similarity">
    <text evidence="8">Belongs to the tRNA(Ile)-lysidine synthase family.</text>
</comment>
<dbReference type="NCBIfam" id="TIGR02433">
    <property type="entry name" value="lysidine_TilS_C"/>
    <property type="match status" value="1"/>
</dbReference>
<dbReference type="RefSeq" id="WP_013598747.1">
    <property type="nucleotide sequence ID" value="NC_015144.1"/>
</dbReference>
<dbReference type="PANTHER" id="PTHR43033">
    <property type="entry name" value="TRNA(ILE)-LYSIDINE SYNTHASE-RELATED"/>
    <property type="match status" value="1"/>
</dbReference>
<keyword evidence="9" id="KW-0472">Membrane</keyword>